<evidence type="ECO:0000313" key="2">
    <source>
        <dbReference type="EMBL" id="ANN21318.1"/>
    </source>
</evidence>
<dbReference type="STRING" id="31958.SD37_40930"/>
<evidence type="ECO:0000256" key="1">
    <source>
        <dbReference type="SAM" id="MobiDB-lite"/>
    </source>
</evidence>
<accession>A0A193CAD5</accession>
<gene>
    <name evidence="2" type="ORF">SD37_40930</name>
</gene>
<name>A0A193CAD5_AMYOR</name>
<protein>
    <submittedName>
        <fullName evidence="2">Uncharacterized protein</fullName>
    </submittedName>
</protein>
<dbReference type="EMBL" id="CP016174">
    <property type="protein sequence ID" value="ANN21318.1"/>
    <property type="molecule type" value="Genomic_DNA"/>
</dbReference>
<feature type="compositionally biased region" description="Low complexity" evidence="1">
    <location>
        <begin position="47"/>
        <end position="57"/>
    </location>
</feature>
<evidence type="ECO:0000313" key="3">
    <source>
        <dbReference type="Proteomes" id="UP000093695"/>
    </source>
</evidence>
<dbReference type="KEGG" id="aori:SD37_40930"/>
<organism evidence="2 3">
    <name type="scientific">Amycolatopsis orientalis</name>
    <name type="common">Nocardia orientalis</name>
    <dbReference type="NCBI Taxonomy" id="31958"/>
    <lineage>
        <taxon>Bacteria</taxon>
        <taxon>Bacillati</taxon>
        <taxon>Actinomycetota</taxon>
        <taxon>Actinomycetes</taxon>
        <taxon>Pseudonocardiales</taxon>
        <taxon>Pseudonocardiaceae</taxon>
        <taxon>Amycolatopsis</taxon>
    </lineage>
</organism>
<sequence length="72" mass="8216">MTGPSRNLYSRRAFTTTFKIIPPEADHPSEIRPFPHKYQPSHHRRAGATARSRTATGDRVFSADRPIHAQYV</sequence>
<dbReference type="AlphaFoldDB" id="A0A193CAD5"/>
<feature type="compositionally biased region" description="Basic and acidic residues" evidence="1">
    <location>
        <begin position="61"/>
        <end position="72"/>
    </location>
</feature>
<dbReference type="Proteomes" id="UP000093695">
    <property type="component" value="Chromosome"/>
</dbReference>
<proteinExistence type="predicted"/>
<keyword evidence="3" id="KW-1185">Reference proteome</keyword>
<reference evidence="2 3" key="1">
    <citation type="journal article" date="2015" name="Genome Announc.">
        <title>Draft Genome Sequence of Norvancomycin-Producing Strain Amycolatopsis orientalis CPCC200066.</title>
        <authorList>
            <person name="Lei X."/>
            <person name="Yuan F."/>
            <person name="Shi Y."/>
            <person name="Li X."/>
            <person name="Wang L."/>
            <person name="Hong B."/>
        </authorList>
    </citation>
    <scope>NUCLEOTIDE SEQUENCE [LARGE SCALE GENOMIC DNA]</scope>
    <source>
        <strain evidence="2 3">B-37</strain>
    </source>
</reference>
<feature type="region of interest" description="Disordered" evidence="1">
    <location>
        <begin position="23"/>
        <end position="72"/>
    </location>
</feature>